<evidence type="ECO:0000256" key="4">
    <source>
        <dbReference type="ARBA" id="ARBA00022729"/>
    </source>
</evidence>
<dbReference type="Pfam" id="PF13416">
    <property type="entry name" value="SBP_bac_8"/>
    <property type="match status" value="1"/>
</dbReference>
<organism evidence="6 7">
    <name type="scientific">Bosea psychrotolerans</name>
    <dbReference type="NCBI Taxonomy" id="1871628"/>
    <lineage>
        <taxon>Bacteria</taxon>
        <taxon>Pseudomonadati</taxon>
        <taxon>Pseudomonadota</taxon>
        <taxon>Alphaproteobacteria</taxon>
        <taxon>Hyphomicrobiales</taxon>
        <taxon>Boseaceae</taxon>
        <taxon>Bosea</taxon>
    </lineage>
</organism>
<dbReference type="GO" id="GO:0015888">
    <property type="term" value="P:thiamine transport"/>
    <property type="evidence" value="ECO:0007669"/>
    <property type="project" value="TreeGrafter"/>
</dbReference>
<evidence type="ECO:0000256" key="1">
    <source>
        <dbReference type="ARBA" id="ARBA00004418"/>
    </source>
</evidence>
<comment type="subcellular location">
    <subcellularLocation>
        <location evidence="1">Periplasm</location>
    </subcellularLocation>
</comment>
<dbReference type="GO" id="GO:0030976">
    <property type="term" value="F:thiamine pyrophosphate binding"/>
    <property type="evidence" value="ECO:0007669"/>
    <property type="project" value="TreeGrafter"/>
</dbReference>
<keyword evidence="4" id="KW-0732">Signal</keyword>
<evidence type="ECO:0000313" key="7">
    <source>
        <dbReference type="Proteomes" id="UP000236919"/>
    </source>
</evidence>
<keyword evidence="5" id="KW-0574">Periplasm</keyword>
<dbReference type="PANTHER" id="PTHR30006">
    <property type="entry name" value="THIAMINE-BINDING PERIPLASMIC PROTEIN-RELATED"/>
    <property type="match status" value="1"/>
</dbReference>
<dbReference type="AlphaFoldDB" id="A0A2S4M5V3"/>
<dbReference type="SUPFAM" id="SSF53850">
    <property type="entry name" value="Periplasmic binding protein-like II"/>
    <property type="match status" value="1"/>
</dbReference>
<dbReference type="PROSITE" id="PS51318">
    <property type="entry name" value="TAT"/>
    <property type="match status" value="1"/>
</dbReference>
<evidence type="ECO:0000256" key="2">
    <source>
        <dbReference type="ARBA" id="ARBA00008520"/>
    </source>
</evidence>
<dbReference type="GO" id="GO:0030975">
    <property type="term" value="F:thiamine binding"/>
    <property type="evidence" value="ECO:0007669"/>
    <property type="project" value="TreeGrafter"/>
</dbReference>
<name>A0A2S4M5V3_9HYPH</name>
<accession>A0A2S4M5V3</accession>
<dbReference type="PANTHER" id="PTHR30006:SF3">
    <property type="entry name" value="THIAMINE-BINDING PERIPLASMIC PROTEIN"/>
    <property type="match status" value="1"/>
</dbReference>
<comment type="similarity">
    <text evidence="2">Belongs to the bacterial solute-binding protein 1 family.</text>
</comment>
<dbReference type="CDD" id="cd13589">
    <property type="entry name" value="PBP2_polyamine_RpCGA009"/>
    <property type="match status" value="1"/>
</dbReference>
<dbReference type="Gene3D" id="3.40.190.10">
    <property type="entry name" value="Periplasmic binding protein-like II"/>
    <property type="match status" value="2"/>
</dbReference>
<sequence>MTDRPGLSRHPGLSRRSVLLGGAGASVTIASPFVHVTPARADKGEIVVAGWGGSRTTAMREVMFTPFEKATGIRVRDDGPPEAAKVKAMVDSGNVTWDILDTDIPAILAMVNAKLLEPIDYSKLDKARLGKIPSVLHHPYGLGHLIYSFNIVYNTKAFPNGTQPKTWADVWDGVKFKGARSFPFRGGLSPQLEFAAIADGVPADKVYPLDIERAWASHDKLRPLVTKWYANHAEAIQLLSSGEIDICCTIGPRGLVAKKDGAPIDVEFAGGKLAPDNWAIVKGSRNAEAVYQFLNFVIDGKVQAELAKRIPYGPSSQDAFAHLSEAQAKELNTSPDNLAKQFWTDIDWWGKTAENGKTNNENQIERYARWMVKRG</sequence>
<keyword evidence="7" id="KW-1185">Reference proteome</keyword>
<dbReference type="Proteomes" id="UP000236919">
    <property type="component" value="Unassembled WGS sequence"/>
</dbReference>
<evidence type="ECO:0000313" key="6">
    <source>
        <dbReference type="EMBL" id="POR49989.1"/>
    </source>
</evidence>
<dbReference type="EMBL" id="PQFZ01000010">
    <property type="protein sequence ID" value="POR49989.1"/>
    <property type="molecule type" value="Genomic_DNA"/>
</dbReference>
<dbReference type="GO" id="GO:0030288">
    <property type="term" value="C:outer membrane-bounded periplasmic space"/>
    <property type="evidence" value="ECO:0007669"/>
    <property type="project" value="TreeGrafter"/>
</dbReference>
<dbReference type="RefSeq" id="WP_181011919.1">
    <property type="nucleotide sequence ID" value="NZ_PQFZ01000010.1"/>
</dbReference>
<dbReference type="InterPro" id="IPR006059">
    <property type="entry name" value="SBP"/>
</dbReference>
<protein>
    <submittedName>
        <fullName evidence="6">Putative spermidine/putrescine transport system substrate-binding protein</fullName>
    </submittedName>
</protein>
<proteinExistence type="inferred from homology"/>
<evidence type="ECO:0000256" key="3">
    <source>
        <dbReference type="ARBA" id="ARBA00022448"/>
    </source>
</evidence>
<comment type="caution">
    <text evidence="6">The sequence shown here is derived from an EMBL/GenBank/DDBJ whole genome shotgun (WGS) entry which is preliminary data.</text>
</comment>
<dbReference type="InterPro" id="IPR006311">
    <property type="entry name" value="TAT_signal"/>
</dbReference>
<gene>
    <name evidence="6" type="ORF">CYD53_110107</name>
</gene>
<keyword evidence="3" id="KW-0813">Transport</keyword>
<evidence type="ECO:0000256" key="5">
    <source>
        <dbReference type="ARBA" id="ARBA00022764"/>
    </source>
</evidence>
<reference evidence="6 7" key="1">
    <citation type="submission" date="2018-01" db="EMBL/GenBank/DDBJ databases">
        <title>Genomic Encyclopedia of Type Strains, Phase III (KMG-III): the genomes of soil and plant-associated and newly described type strains.</title>
        <authorList>
            <person name="Whitman W."/>
        </authorList>
    </citation>
    <scope>NUCLEOTIDE SEQUENCE [LARGE SCALE GENOMIC DNA]</scope>
    <source>
        <strain evidence="6 7">1131</strain>
    </source>
</reference>